<protein>
    <submittedName>
        <fullName evidence="2">Uncharacterized protein</fullName>
    </submittedName>
</protein>
<keyword evidence="1" id="KW-0472">Membrane</keyword>
<evidence type="ECO:0000313" key="2">
    <source>
        <dbReference type="EMBL" id="TWU51540.1"/>
    </source>
</evidence>
<dbReference type="AlphaFoldDB" id="A0A5C6ET89"/>
<dbReference type="EMBL" id="SJPX01000003">
    <property type="protein sequence ID" value="TWU51540.1"/>
    <property type="molecule type" value="Genomic_DNA"/>
</dbReference>
<evidence type="ECO:0000256" key="1">
    <source>
        <dbReference type="SAM" id="Phobius"/>
    </source>
</evidence>
<keyword evidence="1" id="KW-0812">Transmembrane</keyword>
<accession>A0A5C6ET89</accession>
<dbReference type="Proteomes" id="UP000317977">
    <property type="component" value="Unassembled WGS sequence"/>
</dbReference>
<keyword evidence="3" id="KW-1185">Reference proteome</keyword>
<reference evidence="2 3" key="1">
    <citation type="submission" date="2019-02" db="EMBL/GenBank/DDBJ databases">
        <title>Deep-cultivation of Planctomycetes and their phenomic and genomic characterization uncovers novel biology.</title>
        <authorList>
            <person name="Wiegand S."/>
            <person name="Jogler M."/>
            <person name="Boedeker C."/>
            <person name="Pinto D."/>
            <person name="Vollmers J."/>
            <person name="Rivas-Marin E."/>
            <person name="Kohn T."/>
            <person name="Peeters S.H."/>
            <person name="Heuer A."/>
            <person name="Rast P."/>
            <person name="Oberbeckmann S."/>
            <person name="Bunk B."/>
            <person name="Jeske O."/>
            <person name="Meyerdierks A."/>
            <person name="Storesund J.E."/>
            <person name="Kallscheuer N."/>
            <person name="Luecker S."/>
            <person name="Lage O.M."/>
            <person name="Pohl T."/>
            <person name="Merkel B.J."/>
            <person name="Hornburger P."/>
            <person name="Mueller R.-W."/>
            <person name="Bruemmer F."/>
            <person name="Labrenz M."/>
            <person name="Spormann A.M."/>
            <person name="Op Den Camp H."/>
            <person name="Overmann J."/>
            <person name="Amann R."/>
            <person name="Jetten M.S.M."/>
            <person name="Mascher T."/>
            <person name="Medema M.H."/>
            <person name="Devos D.P."/>
            <person name="Kaster A.-K."/>
            <person name="Ovreas L."/>
            <person name="Rohde M."/>
            <person name="Galperin M.Y."/>
            <person name="Jogler C."/>
        </authorList>
    </citation>
    <scope>NUCLEOTIDE SEQUENCE [LARGE SCALE GENOMIC DNA]</scope>
    <source>
        <strain evidence="2 3">Poly59</strain>
    </source>
</reference>
<organism evidence="2 3">
    <name type="scientific">Rubripirellula reticaptiva</name>
    <dbReference type="NCBI Taxonomy" id="2528013"/>
    <lineage>
        <taxon>Bacteria</taxon>
        <taxon>Pseudomonadati</taxon>
        <taxon>Planctomycetota</taxon>
        <taxon>Planctomycetia</taxon>
        <taxon>Pirellulales</taxon>
        <taxon>Pirellulaceae</taxon>
        <taxon>Rubripirellula</taxon>
    </lineage>
</organism>
<evidence type="ECO:0000313" key="3">
    <source>
        <dbReference type="Proteomes" id="UP000317977"/>
    </source>
</evidence>
<sequence length="108" mass="11895">MGRLQIDNQTAVPADVGRSPIMTTVIFSIFFGIGWVFAILGAINDFRILVHGKIEEDTNMTGIPTEELTGIATRLGFVRLIAALRLVFAIAWIIAVPMLAIRAWWGEP</sequence>
<feature type="transmembrane region" description="Helical" evidence="1">
    <location>
        <begin position="20"/>
        <end position="43"/>
    </location>
</feature>
<keyword evidence="1" id="KW-1133">Transmembrane helix</keyword>
<name>A0A5C6ET89_9BACT</name>
<feature type="transmembrane region" description="Helical" evidence="1">
    <location>
        <begin position="83"/>
        <end position="105"/>
    </location>
</feature>
<comment type="caution">
    <text evidence="2">The sequence shown here is derived from an EMBL/GenBank/DDBJ whole genome shotgun (WGS) entry which is preliminary data.</text>
</comment>
<proteinExistence type="predicted"/>
<dbReference type="RefSeq" id="WP_146534870.1">
    <property type="nucleotide sequence ID" value="NZ_SJPX01000003.1"/>
</dbReference>
<gene>
    <name evidence="2" type="ORF">Poly59_31320</name>
</gene>